<protein>
    <submittedName>
        <fullName evidence="2">LINE-1 retrotransposable element ORF2 protein</fullName>
    </submittedName>
</protein>
<dbReference type="EMBL" id="LNIX01000019">
    <property type="protein sequence ID" value="OXA44553.1"/>
    <property type="molecule type" value="Genomic_DNA"/>
</dbReference>
<evidence type="ECO:0000259" key="1">
    <source>
        <dbReference type="PROSITE" id="PS50878"/>
    </source>
</evidence>
<feature type="domain" description="Reverse transcriptase" evidence="1">
    <location>
        <begin position="1"/>
        <end position="162"/>
    </location>
</feature>
<dbReference type="SUPFAM" id="SSF56672">
    <property type="entry name" value="DNA/RNA polymerases"/>
    <property type="match status" value="1"/>
</dbReference>
<name>A0A226DH49_FOLCA</name>
<accession>A0A226DH49</accession>
<dbReference type="InterPro" id="IPR043502">
    <property type="entry name" value="DNA/RNA_pol_sf"/>
</dbReference>
<reference evidence="2 3" key="1">
    <citation type="submission" date="2015-12" db="EMBL/GenBank/DDBJ databases">
        <title>The genome of Folsomia candida.</title>
        <authorList>
            <person name="Faddeeva A."/>
            <person name="Derks M.F."/>
            <person name="Anvar Y."/>
            <person name="Smit S."/>
            <person name="Van Straalen N."/>
            <person name="Roelofs D."/>
        </authorList>
    </citation>
    <scope>NUCLEOTIDE SEQUENCE [LARGE SCALE GENOMIC DNA]</scope>
    <source>
        <strain evidence="2 3">VU population</strain>
        <tissue evidence="2">Whole body</tissue>
    </source>
</reference>
<dbReference type="OMA" id="ICENYAN"/>
<dbReference type="STRING" id="158441.A0A226DH49"/>
<dbReference type="GO" id="GO:0071897">
    <property type="term" value="P:DNA biosynthetic process"/>
    <property type="evidence" value="ECO:0007669"/>
    <property type="project" value="UniProtKB-ARBA"/>
</dbReference>
<comment type="caution">
    <text evidence="2">The sequence shown here is derived from an EMBL/GenBank/DDBJ whole genome shotgun (WGS) entry which is preliminary data.</text>
</comment>
<dbReference type="Pfam" id="PF00078">
    <property type="entry name" value="RVT_1"/>
    <property type="match status" value="1"/>
</dbReference>
<evidence type="ECO:0000313" key="3">
    <source>
        <dbReference type="Proteomes" id="UP000198287"/>
    </source>
</evidence>
<dbReference type="Proteomes" id="UP000198287">
    <property type="component" value="Unassembled WGS sequence"/>
</dbReference>
<dbReference type="InterPro" id="IPR000477">
    <property type="entry name" value="RT_dom"/>
</dbReference>
<evidence type="ECO:0000313" key="2">
    <source>
        <dbReference type="EMBL" id="OXA44553.1"/>
    </source>
</evidence>
<keyword evidence="3" id="KW-1185">Reference proteome</keyword>
<dbReference type="AlphaFoldDB" id="A0A226DH49"/>
<dbReference type="PANTHER" id="PTHR47027:SF20">
    <property type="entry name" value="REVERSE TRANSCRIPTASE-LIKE PROTEIN WITH RNA-DIRECTED DNA POLYMERASE DOMAIN"/>
    <property type="match status" value="1"/>
</dbReference>
<dbReference type="PANTHER" id="PTHR47027">
    <property type="entry name" value="REVERSE TRANSCRIPTASE DOMAIN-CONTAINING PROTEIN"/>
    <property type="match status" value="1"/>
</dbReference>
<sequence>MWKKLFSLGMSGKLIRILKSLYENATTKVRMEHGLTQPIDITEGVLQGEILSPFLYNLYVSEIEKLLINSNIPGVKITRDFFLHLLCYADDTVVLAYTPVHLQQKINILRSYFDELGLKVNLSKTKVMVFRRGGRLQHGLDFRYGEDKVEIVSEYTYLGVPFSSSGVFVKAAKHFKQKGMAALGSVWKVIMGGKTNSWFAKYTLFRSICCSSTLYASHLWGLRYLELVEDVQQHFYKKLMGVSRLVPRYLVRLECGVPPMKLHIIKQCLMYMVKVNNMEEHRYTKKCFIALYNEYMSGEYGPLNWIGQYMSSEDLSSNLKVKDTVTILCLLKEQAYPIGTTVTTSPMMWIPFDIPSERI</sequence>
<proteinExistence type="predicted"/>
<dbReference type="OrthoDB" id="1421278at2759"/>
<organism evidence="2 3">
    <name type="scientific">Folsomia candida</name>
    <name type="common">Springtail</name>
    <dbReference type="NCBI Taxonomy" id="158441"/>
    <lineage>
        <taxon>Eukaryota</taxon>
        <taxon>Metazoa</taxon>
        <taxon>Ecdysozoa</taxon>
        <taxon>Arthropoda</taxon>
        <taxon>Hexapoda</taxon>
        <taxon>Collembola</taxon>
        <taxon>Entomobryomorpha</taxon>
        <taxon>Isotomoidea</taxon>
        <taxon>Isotomidae</taxon>
        <taxon>Proisotominae</taxon>
        <taxon>Folsomia</taxon>
    </lineage>
</organism>
<dbReference type="PROSITE" id="PS50878">
    <property type="entry name" value="RT_POL"/>
    <property type="match status" value="1"/>
</dbReference>
<gene>
    <name evidence="2" type="ORF">Fcan01_21000</name>
</gene>